<dbReference type="Proteomes" id="UP000515317">
    <property type="component" value="Chromosome"/>
</dbReference>
<accession>A0A6S6QUX4</accession>
<keyword evidence="1" id="KW-1133">Transmembrane helix</keyword>
<evidence type="ECO:0000256" key="1">
    <source>
        <dbReference type="SAM" id="Phobius"/>
    </source>
</evidence>
<reference evidence="2 3" key="1">
    <citation type="submission" date="2020-08" db="EMBL/GenBank/DDBJ databases">
        <title>Genome sequence of Rhizobiales bacterium strain IZ6.</title>
        <authorList>
            <person name="Nakai R."/>
            <person name="Naganuma T."/>
        </authorList>
    </citation>
    <scope>NUCLEOTIDE SEQUENCE [LARGE SCALE GENOMIC DNA]</scope>
    <source>
        <strain evidence="2 3">IZ6</strain>
    </source>
</reference>
<keyword evidence="1" id="KW-0472">Membrane</keyword>
<dbReference type="KEGG" id="tso:IZ6_10430"/>
<feature type="transmembrane region" description="Helical" evidence="1">
    <location>
        <begin position="63"/>
        <end position="81"/>
    </location>
</feature>
<dbReference type="EMBL" id="AP023361">
    <property type="protein sequence ID" value="BCJ90308.1"/>
    <property type="molecule type" value="Genomic_DNA"/>
</dbReference>
<name>A0A6S6QUX4_9HYPH</name>
<organism evidence="2 3">
    <name type="scientific">Terrihabitans soli</name>
    <dbReference type="NCBI Taxonomy" id="708113"/>
    <lineage>
        <taxon>Bacteria</taxon>
        <taxon>Pseudomonadati</taxon>
        <taxon>Pseudomonadota</taxon>
        <taxon>Alphaproteobacteria</taxon>
        <taxon>Hyphomicrobiales</taxon>
        <taxon>Terrihabitans</taxon>
    </lineage>
</organism>
<dbReference type="AlphaFoldDB" id="A0A6S6QUX4"/>
<feature type="transmembrane region" description="Helical" evidence="1">
    <location>
        <begin position="36"/>
        <end position="57"/>
    </location>
</feature>
<keyword evidence="3" id="KW-1185">Reference proteome</keyword>
<sequence length="92" mass="9877">MRIYWIALGIVVAGITFLVIADVFTDFGSVRGDQIVSVVAMSALLLVFGAGAVGRYAGQGGMFLKHVALWLAIIAALALIYQYREMLGLNID</sequence>
<evidence type="ECO:0000313" key="3">
    <source>
        <dbReference type="Proteomes" id="UP000515317"/>
    </source>
</evidence>
<feature type="transmembrane region" description="Helical" evidence="1">
    <location>
        <begin position="6"/>
        <end position="24"/>
    </location>
</feature>
<proteinExistence type="predicted"/>
<dbReference type="RefSeq" id="WP_222876942.1">
    <property type="nucleotide sequence ID" value="NZ_AP023361.1"/>
</dbReference>
<protein>
    <submittedName>
        <fullName evidence="2">Uncharacterized protein</fullName>
    </submittedName>
</protein>
<keyword evidence="1" id="KW-0812">Transmembrane</keyword>
<gene>
    <name evidence="2" type="ORF">IZ6_10430</name>
</gene>
<evidence type="ECO:0000313" key="2">
    <source>
        <dbReference type="EMBL" id="BCJ90308.1"/>
    </source>
</evidence>